<dbReference type="RefSeq" id="WP_154537746.1">
    <property type="nucleotide sequence ID" value="NZ_JAXFFP010000005.1"/>
</dbReference>
<feature type="repeat" description="Lumazine-binding" evidence="11">
    <location>
        <begin position="1"/>
        <end position="96"/>
    </location>
</feature>
<dbReference type="InterPro" id="IPR001783">
    <property type="entry name" value="Lumazine-bd"/>
</dbReference>
<dbReference type="NCBIfam" id="TIGR00187">
    <property type="entry name" value="ribE"/>
    <property type="match status" value="1"/>
</dbReference>
<gene>
    <name evidence="13" type="ORF">FYJ71_05095</name>
</gene>
<reference evidence="13 14" key="1">
    <citation type="submission" date="2019-08" db="EMBL/GenBank/DDBJ databases">
        <title>In-depth cultivation of the pig gut microbiome towards novel bacterial diversity and tailored functional studies.</title>
        <authorList>
            <person name="Wylensek D."/>
            <person name="Hitch T.C.A."/>
            <person name="Clavel T."/>
        </authorList>
    </citation>
    <scope>NUCLEOTIDE SEQUENCE [LARGE SCALE GENOMIC DNA]</scope>
    <source>
        <strain evidence="13 14">WCA-SAB-591-4A-A</strain>
    </source>
</reference>
<keyword evidence="8 13" id="KW-0808">Transferase</keyword>
<dbReference type="SUPFAM" id="SSF63380">
    <property type="entry name" value="Riboflavin synthase domain-like"/>
    <property type="match status" value="2"/>
</dbReference>
<evidence type="ECO:0000256" key="8">
    <source>
        <dbReference type="ARBA" id="ARBA00022679"/>
    </source>
</evidence>
<dbReference type="NCBIfam" id="NF009566">
    <property type="entry name" value="PRK13020.1"/>
    <property type="match status" value="1"/>
</dbReference>
<dbReference type="EC" id="2.5.1.9" evidence="5 10"/>
<evidence type="ECO:0000256" key="2">
    <source>
        <dbReference type="ARBA" id="ARBA00002803"/>
    </source>
</evidence>
<dbReference type="InterPro" id="IPR026017">
    <property type="entry name" value="Lumazine-bd_dom"/>
</dbReference>
<feature type="repeat" description="Lumazine-binding" evidence="11">
    <location>
        <begin position="97"/>
        <end position="193"/>
    </location>
</feature>
<evidence type="ECO:0000256" key="1">
    <source>
        <dbReference type="ARBA" id="ARBA00000968"/>
    </source>
</evidence>
<evidence type="ECO:0000256" key="5">
    <source>
        <dbReference type="ARBA" id="ARBA00012827"/>
    </source>
</evidence>
<comment type="caution">
    <text evidence="13">The sequence shown here is derived from an EMBL/GenBank/DDBJ whole genome shotgun (WGS) entry which is preliminary data.</text>
</comment>
<feature type="domain" description="Lumazine-binding" evidence="12">
    <location>
        <begin position="97"/>
        <end position="193"/>
    </location>
</feature>
<evidence type="ECO:0000256" key="10">
    <source>
        <dbReference type="NCBIfam" id="TIGR00187"/>
    </source>
</evidence>
<feature type="domain" description="Lumazine-binding" evidence="12">
    <location>
        <begin position="1"/>
        <end position="96"/>
    </location>
</feature>
<dbReference type="EMBL" id="VUNE01000002">
    <property type="protein sequence ID" value="MST62353.1"/>
    <property type="molecule type" value="Genomic_DNA"/>
</dbReference>
<dbReference type="GO" id="GO:0009231">
    <property type="term" value="P:riboflavin biosynthetic process"/>
    <property type="evidence" value="ECO:0007669"/>
    <property type="project" value="UniProtKB-KW"/>
</dbReference>
<comment type="pathway">
    <text evidence="3">Cofactor biosynthesis; riboflavin biosynthesis; riboflavin from 2-hydroxy-3-oxobutyl phosphate and 5-amino-6-(D-ribitylamino)uracil: step 2/2.</text>
</comment>
<comment type="catalytic activity">
    <reaction evidence="1">
        <text>2 6,7-dimethyl-8-(1-D-ribityl)lumazine + H(+) = 5-amino-6-(D-ribitylamino)uracil + riboflavin</text>
        <dbReference type="Rhea" id="RHEA:20772"/>
        <dbReference type="ChEBI" id="CHEBI:15378"/>
        <dbReference type="ChEBI" id="CHEBI:15934"/>
        <dbReference type="ChEBI" id="CHEBI:57986"/>
        <dbReference type="ChEBI" id="CHEBI:58201"/>
        <dbReference type="EC" id="2.5.1.9"/>
    </reaction>
</comment>
<dbReference type="PROSITE" id="PS51177">
    <property type="entry name" value="LUMAZINE_BIND"/>
    <property type="match status" value="2"/>
</dbReference>
<sequence length="218" mass="24276">MFTGIVEEIGKISQVTRGVNSQKLTIRAEKIMDDMKLGDSIAVNGICLTVTEFCNDSFTVDVMHETLNNTSLLGVSIGKRVNLERAMQLNGRFGGHIVSGHIDGVGLIADIKKDDIAFRYRISCEKHLLKYIVKKGSITIDGISLTVANLYEDSFEVSIIPHTSKNTILNEKKIGDIVNLENDCIGKYVERLINFDDNKYEVKKNSGITEEFLLKNGF</sequence>
<evidence type="ECO:0000256" key="7">
    <source>
        <dbReference type="ARBA" id="ARBA00022619"/>
    </source>
</evidence>
<evidence type="ECO:0000259" key="12">
    <source>
        <dbReference type="PROSITE" id="PS51177"/>
    </source>
</evidence>
<dbReference type="PANTHER" id="PTHR21098:SF12">
    <property type="entry name" value="RIBOFLAVIN SYNTHASE"/>
    <property type="match status" value="1"/>
</dbReference>
<dbReference type="Proteomes" id="UP000440713">
    <property type="component" value="Unassembled WGS sequence"/>
</dbReference>
<evidence type="ECO:0000256" key="9">
    <source>
        <dbReference type="ARBA" id="ARBA00022737"/>
    </source>
</evidence>
<evidence type="ECO:0000313" key="14">
    <source>
        <dbReference type="Proteomes" id="UP000440713"/>
    </source>
</evidence>
<dbReference type="CDD" id="cd00402">
    <property type="entry name" value="Riboflavin_synthase_like"/>
    <property type="match status" value="1"/>
</dbReference>
<comment type="subunit">
    <text evidence="4">Homotrimer.</text>
</comment>
<name>A0A6N7XFG8_9FIRM</name>
<dbReference type="NCBIfam" id="NF006767">
    <property type="entry name" value="PRK09289.1"/>
    <property type="match status" value="1"/>
</dbReference>
<keyword evidence="7" id="KW-0686">Riboflavin biosynthesis</keyword>
<evidence type="ECO:0000313" key="13">
    <source>
        <dbReference type="EMBL" id="MST62353.1"/>
    </source>
</evidence>
<organism evidence="13 14">
    <name type="scientific">Peptostreptococcus porci</name>
    <dbReference type="NCBI Taxonomy" id="2652282"/>
    <lineage>
        <taxon>Bacteria</taxon>
        <taxon>Bacillati</taxon>
        <taxon>Bacillota</taxon>
        <taxon>Clostridia</taxon>
        <taxon>Peptostreptococcales</taxon>
        <taxon>Peptostreptococcaceae</taxon>
        <taxon>Peptostreptococcus</taxon>
    </lineage>
</organism>
<evidence type="ECO:0000256" key="4">
    <source>
        <dbReference type="ARBA" id="ARBA00011233"/>
    </source>
</evidence>
<dbReference type="PANTHER" id="PTHR21098">
    <property type="entry name" value="RIBOFLAVIN SYNTHASE ALPHA CHAIN"/>
    <property type="match status" value="1"/>
</dbReference>
<dbReference type="AlphaFoldDB" id="A0A6N7XFG8"/>
<dbReference type="FunFam" id="2.40.30.20:FF:000003">
    <property type="entry name" value="Riboflavin synthase, alpha subunit"/>
    <property type="match status" value="1"/>
</dbReference>
<dbReference type="PIRSF" id="PIRSF000498">
    <property type="entry name" value="Riboflavin_syn_A"/>
    <property type="match status" value="1"/>
</dbReference>
<dbReference type="GO" id="GO:0004746">
    <property type="term" value="F:riboflavin synthase activity"/>
    <property type="evidence" value="ECO:0007669"/>
    <property type="project" value="UniProtKB-UniRule"/>
</dbReference>
<dbReference type="InterPro" id="IPR023366">
    <property type="entry name" value="ATP_synth_asu-like_sf"/>
</dbReference>
<dbReference type="Pfam" id="PF00677">
    <property type="entry name" value="Lum_binding"/>
    <property type="match status" value="2"/>
</dbReference>
<dbReference type="InterPro" id="IPR017938">
    <property type="entry name" value="Riboflavin_synthase-like_b-brl"/>
</dbReference>
<keyword evidence="9" id="KW-0677">Repeat</keyword>
<protein>
    <recommendedName>
        <fullName evidence="6 10">Riboflavin synthase</fullName>
        <ecNumber evidence="5 10">2.5.1.9</ecNumber>
    </recommendedName>
</protein>
<dbReference type="Gene3D" id="2.40.30.20">
    <property type="match status" value="2"/>
</dbReference>
<evidence type="ECO:0000256" key="6">
    <source>
        <dbReference type="ARBA" id="ARBA00013950"/>
    </source>
</evidence>
<proteinExistence type="predicted"/>
<evidence type="ECO:0000256" key="11">
    <source>
        <dbReference type="PROSITE-ProRule" id="PRU00524"/>
    </source>
</evidence>
<keyword evidence="14" id="KW-1185">Reference proteome</keyword>
<accession>A0A6N7XFG8</accession>
<comment type="function">
    <text evidence="2">Catalyzes the dismutation of two molecules of 6,7-dimethyl-8-ribityllumazine, resulting in the formation of riboflavin and 5-amino-6-(D-ribitylamino)uracil.</text>
</comment>
<dbReference type="FunFam" id="2.40.30.20:FF:000004">
    <property type="entry name" value="Riboflavin synthase, alpha subunit"/>
    <property type="match status" value="1"/>
</dbReference>
<evidence type="ECO:0000256" key="3">
    <source>
        <dbReference type="ARBA" id="ARBA00004887"/>
    </source>
</evidence>